<dbReference type="EMBL" id="MTKT01003944">
    <property type="protein sequence ID" value="OWM73926.1"/>
    <property type="molecule type" value="Genomic_DNA"/>
</dbReference>
<protein>
    <submittedName>
        <fullName evidence="2">Uncharacterized protein</fullName>
    </submittedName>
</protein>
<evidence type="ECO:0000256" key="1">
    <source>
        <dbReference type="SAM" id="MobiDB-lite"/>
    </source>
</evidence>
<dbReference type="Proteomes" id="UP000197138">
    <property type="component" value="Unassembled WGS sequence"/>
</dbReference>
<evidence type="ECO:0000313" key="2">
    <source>
        <dbReference type="EMBL" id="OWM73926.1"/>
    </source>
</evidence>
<reference evidence="3" key="1">
    <citation type="journal article" date="2017" name="Plant J.">
        <title>The pomegranate (Punica granatum L.) genome and the genomics of punicalagin biosynthesis.</title>
        <authorList>
            <person name="Qin G."/>
            <person name="Xu C."/>
            <person name="Ming R."/>
            <person name="Tang H."/>
            <person name="Guyot R."/>
            <person name="Kramer E.M."/>
            <person name="Hu Y."/>
            <person name="Yi X."/>
            <person name="Qi Y."/>
            <person name="Xu X."/>
            <person name="Gao Z."/>
            <person name="Pan H."/>
            <person name="Jian J."/>
            <person name="Tian Y."/>
            <person name="Yue Z."/>
            <person name="Xu Y."/>
        </authorList>
    </citation>
    <scope>NUCLEOTIDE SEQUENCE [LARGE SCALE GENOMIC DNA]</scope>
    <source>
        <strain evidence="3">cv. Dabenzi</strain>
    </source>
</reference>
<accession>A0A218WMP9</accession>
<comment type="caution">
    <text evidence="2">The sequence shown here is derived from an EMBL/GenBank/DDBJ whole genome shotgun (WGS) entry which is preliminary data.</text>
</comment>
<organism evidence="2 3">
    <name type="scientific">Punica granatum</name>
    <name type="common">Pomegranate</name>
    <dbReference type="NCBI Taxonomy" id="22663"/>
    <lineage>
        <taxon>Eukaryota</taxon>
        <taxon>Viridiplantae</taxon>
        <taxon>Streptophyta</taxon>
        <taxon>Embryophyta</taxon>
        <taxon>Tracheophyta</taxon>
        <taxon>Spermatophyta</taxon>
        <taxon>Magnoliopsida</taxon>
        <taxon>eudicotyledons</taxon>
        <taxon>Gunneridae</taxon>
        <taxon>Pentapetalae</taxon>
        <taxon>rosids</taxon>
        <taxon>malvids</taxon>
        <taxon>Myrtales</taxon>
        <taxon>Lythraceae</taxon>
        <taxon>Punica</taxon>
    </lineage>
</organism>
<gene>
    <name evidence="2" type="ORF">CDL15_Pgr008076</name>
</gene>
<dbReference type="AlphaFoldDB" id="A0A218WMP9"/>
<proteinExistence type="predicted"/>
<feature type="compositionally biased region" description="Polar residues" evidence="1">
    <location>
        <begin position="1"/>
        <end position="16"/>
    </location>
</feature>
<feature type="region of interest" description="Disordered" evidence="1">
    <location>
        <begin position="1"/>
        <end position="35"/>
    </location>
</feature>
<sequence length="110" mass="12574">MSIASDYSSEVTQTPRMTPERQNKRTSQRKIISGDWSDRTLANQVDPRLFSQNHNHSHLRRSVRSRELLTLPQNSIGRLRGDVRPDTAQSGLIPERALFPVIFAGLYRST</sequence>
<evidence type="ECO:0000313" key="3">
    <source>
        <dbReference type="Proteomes" id="UP000197138"/>
    </source>
</evidence>
<name>A0A218WMP9_PUNGR</name>